<evidence type="ECO:0000313" key="2">
    <source>
        <dbReference type="Proteomes" id="UP001595444"/>
    </source>
</evidence>
<proteinExistence type="predicted"/>
<dbReference type="RefSeq" id="WP_194214053.1">
    <property type="nucleotide sequence ID" value="NZ_CP061205.1"/>
</dbReference>
<dbReference type="InterPro" id="IPR036388">
    <property type="entry name" value="WH-like_DNA-bd_sf"/>
</dbReference>
<dbReference type="SUPFAM" id="SSF46785">
    <property type="entry name" value="Winged helix' DNA-binding domain"/>
    <property type="match status" value="1"/>
</dbReference>
<gene>
    <name evidence="1" type="ORF">ACFOKA_10175</name>
</gene>
<dbReference type="Proteomes" id="UP001595444">
    <property type="component" value="Unassembled WGS sequence"/>
</dbReference>
<keyword evidence="2" id="KW-1185">Reference proteome</keyword>
<dbReference type="InterPro" id="IPR036390">
    <property type="entry name" value="WH_DNA-bd_sf"/>
</dbReference>
<dbReference type="InterPro" id="IPR021660">
    <property type="entry name" value="DUF3253"/>
</dbReference>
<comment type="caution">
    <text evidence="1">The sequence shown here is derived from an EMBL/GenBank/DDBJ whole genome shotgun (WGS) entry which is preliminary data.</text>
</comment>
<sequence length="86" mass="9588">MAISSQAIRDEIIAQIEKNKSVAPRDIAQALVQDGEWQKILPYIKQEALALHKAGQLDFIRKKKIVSPEGLKGVYRFAKPVACESV</sequence>
<dbReference type="Gene3D" id="1.10.10.10">
    <property type="entry name" value="Winged helix-like DNA-binding domain superfamily/Winged helix DNA-binding domain"/>
    <property type="match status" value="1"/>
</dbReference>
<accession>A0ABV7D5X3</accession>
<dbReference type="Pfam" id="PF11625">
    <property type="entry name" value="DUF3253"/>
    <property type="match status" value="1"/>
</dbReference>
<reference evidence="2" key="1">
    <citation type="journal article" date="2019" name="Int. J. Syst. Evol. Microbiol.">
        <title>The Global Catalogue of Microorganisms (GCM) 10K type strain sequencing project: providing services to taxonomists for standard genome sequencing and annotation.</title>
        <authorList>
            <consortium name="The Broad Institute Genomics Platform"/>
            <consortium name="The Broad Institute Genome Sequencing Center for Infectious Disease"/>
            <person name="Wu L."/>
            <person name="Ma J."/>
        </authorList>
    </citation>
    <scope>NUCLEOTIDE SEQUENCE [LARGE SCALE GENOMIC DNA]</scope>
    <source>
        <strain evidence="2">KCTC 62164</strain>
    </source>
</reference>
<protein>
    <submittedName>
        <fullName evidence="1">DUF3253 domain-containing protein</fullName>
    </submittedName>
</protein>
<organism evidence="1 2">
    <name type="scientific">Kordiimonas pumila</name>
    <dbReference type="NCBI Taxonomy" id="2161677"/>
    <lineage>
        <taxon>Bacteria</taxon>
        <taxon>Pseudomonadati</taxon>
        <taxon>Pseudomonadota</taxon>
        <taxon>Alphaproteobacteria</taxon>
        <taxon>Kordiimonadales</taxon>
        <taxon>Kordiimonadaceae</taxon>
        <taxon>Kordiimonas</taxon>
    </lineage>
</organism>
<dbReference type="EMBL" id="JBHRSL010000010">
    <property type="protein sequence ID" value="MFC3052270.1"/>
    <property type="molecule type" value="Genomic_DNA"/>
</dbReference>
<evidence type="ECO:0000313" key="1">
    <source>
        <dbReference type="EMBL" id="MFC3052270.1"/>
    </source>
</evidence>
<name>A0ABV7D5X3_9PROT</name>